<keyword evidence="3" id="KW-0274">FAD</keyword>
<comment type="similarity">
    <text evidence="1">Belongs to the oxygen-dependent FAD-linked oxidoreductase family.</text>
</comment>
<organism evidence="7 8">
    <name type="scientific">Sclerotinia trifoliorum</name>
    <dbReference type="NCBI Taxonomy" id="28548"/>
    <lineage>
        <taxon>Eukaryota</taxon>
        <taxon>Fungi</taxon>
        <taxon>Dikarya</taxon>
        <taxon>Ascomycota</taxon>
        <taxon>Pezizomycotina</taxon>
        <taxon>Leotiomycetes</taxon>
        <taxon>Helotiales</taxon>
        <taxon>Sclerotiniaceae</taxon>
        <taxon>Sclerotinia</taxon>
    </lineage>
</organism>
<proteinExistence type="inferred from homology"/>
<dbReference type="InterPro" id="IPR029063">
    <property type="entry name" value="SAM-dependent_MTases_sf"/>
</dbReference>
<evidence type="ECO:0000259" key="6">
    <source>
        <dbReference type="PROSITE" id="PS51387"/>
    </source>
</evidence>
<dbReference type="Gene3D" id="3.30.465.10">
    <property type="match status" value="1"/>
</dbReference>
<dbReference type="GO" id="GO:0006695">
    <property type="term" value="P:cholesterol biosynthetic process"/>
    <property type="evidence" value="ECO:0007669"/>
    <property type="project" value="InterPro"/>
</dbReference>
<dbReference type="OrthoDB" id="363185at2759"/>
<dbReference type="GO" id="GO:0005737">
    <property type="term" value="C:cytoplasm"/>
    <property type="evidence" value="ECO:0007669"/>
    <property type="project" value="InterPro"/>
</dbReference>
<comment type="caution">
    <text evidence="7">The sequence shown here is derived from an EMBL/GenBank/DDBJ whole genome shotgun (WGS) entry which is preliminary data.</text>
</comment>
<evidence type="ECO:0000256" key="2">
    <source>
        <dbReference type="ARBA" id="ARBA00022630"/>
    </source>
</evidence>
<dbReference type="Pfam" id="PF01565">
    <property type="entry name" value="FAD_binding_4"/>
    <property type="match status" value="1"/>
</dbReference>
<evidence type="ECO:0000256" key="5">
    <source>
        <dbReference type="SAM" id="MobiDB-lite"/>
    </source>
</evidence>
<dbReference type="InterPro" id="IPR050416">
    <property type="entry name" value="FAD-linked_Oxidoreductase"/>
</dbReference>
<keyword evidence="4" id="KW-0560">Oxidoreductase</keyword>
<dbReference type="InterPro" id="IPR006094">
    <property type="entry name" value="Oxid_FAD_bind_N"/>
</dbReference>
<dbReference type="InterPro" id="IPR005919">
    <property type="entry name" value="Pmev_kin_anim"/>
</dbReference>
<protein>
    <submittedName>
        <fullName evidence="7">6a518c36-a464-4d4f-966a-6cea4503f103</fullName>
    </submittedName>
</protein>
<dbReference type="Gene3D" id="3.40.462.20">
    <property type="match status" value="1"/>
</dbReference>
<feature type="compositionally biased region" description="Basic and acidic residues" evidence="5">
    <location>
        <begin position="917"/>
        <end position="928"/>
    </location>
</feature>
<sequence length="1158" mass="127837">MVSFDNLKKALKEWDTANTSSLNQPLSDTQYNAGFDILMHGAEWTSYQDFIIPQLNELLTSLLKSRSSLSVLEIGPGSKSILGYLPIHLRRKIKTYTAFEPNLLSATRLEDWLCSSSRLGSPLPLLERPPNIYRAPFALDIEPRVDTQTNDGRGFNLVLFCHSMYGMNPKHKFVRHALDLLVQGPEDGKVVIFHRDEALDLDGLACERTAIFPTAIVTVDNDDEILDNFVPFIGGYVKQDVEADEAVRSAWIKICRALTCNEETRQSYLSFSSPQRMVSFNRRSIDLPNQNSQSGQMRTKRKVKNWEARLHQPTDVFKPTTVQQVQQLVQWALEHNFGLTIIGGGHSGHCMWPNVVSVDMEALNQVHIIKSSDDVGKTDNYSTSNYLVVAEAGCKTGDIVRKVTPSGFAVPLGSRPSVGAGLWLQGGIGHLTRLHGLACDSIVGAVIVSVDSGQVFYVGQVPTEYVPAGGVRPKDETDLLWAIRGAGTNFGVVISVTFKAYPAPTYSVRNWVFPMRSKTSARKILSDVDSISKNLPQNWSIDAYLYWDFDQLHIGVTTFEVSTTIPEAETPKFLTSILGLENKHKMVDGVGLFETEMYMSEMHGGHGCGKTSSFKRCLFLKSIAQVNIANILLAAIYARPSPLCYFHLLQGGAAVHNIATEATAFGCRDWKFACVITGVWPCDQNGTETAQTAVQWVYDVGKNLLPFCCGVYGADLGPDPRDKALAAKAFGPNLPRLASLKRTLDPQNVIAYACPLQEPLVKQKLVILVTGDSAAGKDYCADIFVSEITACPYQAYTACSASISDVTKREYATATGADPDRLLSDRSYKEKHRQALTVFYHDQVARRPQLPMEHFQNIVHEFGDVDVLLITGMRDEAPVATFAHLVPDRRLLDVQIKASQEMQSTRKEYHSGGNDNDENKNARSKSELNSKALRYRPSLIFDNEKDGSEAAKTFAKQYLLPFLHDDLARLAGMVRAVPDSPRPGILFRHVLDISQQAGGLTLVTTLLQNHFSGEWTKVDRLVCCETGGYVFASPLAMMLGMPLALIRESGKLPPPTISTPKSPSHISSTGLQESKEKRFEMNQDLVSKGTSVVIVDDVLATGKTLCAVLQLLIKAGVCVEDISIMVVAEFPVHRGREMLRQQGFGAANIQSLLVFNGF</sequence>
<dbReference type="Gene3D" id="3.40.50.300">
    <property type="entry name" value="P-loop containing nucleotide triphosphate hydrolases"/>
    <property type="match status" value="1"/>
</dbReference>
<dbReference type="GO" id="GO:0071949">
    <property type="term" value="F:FAD binding"/>
    <property type="evidence" value="ECO:0007669"/>
    <property type="project" value="InterPro"/>
</dbReference>
<gene>
    <name evidence="7" type="ORF">SCLTRI_LOCUS761</name>
</gene>
<dbReference type="EMBL" id="CAJHIA010000002">
    <property type="protein sequence ID" value="CAD6440148.1"/>
    <property type="molecule type" value="Genomic_DNA"/>
</dbReference>
<dbReference type="GO" id="GO:0019287">
    <property type="term" value="P:isopentenyl diphosphate biosynthetic process, mevalonate pathway"/>
    <property type="evidence" value="ECO:0007669"/>
    <property type="project" value="UniProtKB-UniPathway"/>
</dbReference>
<evidence type="ECO:0000313" key="7">
    <source>
        <dbReference type="EMBL" id="CAD6440148.1"/>
    </source>
</evidence>
<dbReference type="InterPro" id="IPR016166">
    <property type="entry name" value="FAD-bd_PCMH"/>
</dbReference>
<dbReference type="Gene3D" id="3.40.50.2020">
    <property type="match status" value="1"/>
</dbReference>
<accession>A0A8H2VLN0</accession>
<dbReference type="InterPro" id="IPR027417">
    <property type="entry name" value="P-loop_NTPase"/>
</dbReference>
<dbReference type="SUPFAM" id="SSF53271">
    <property type="entry name" value="PRTase-like"/>
    <property type="match status" value="1"/>
</dbReference>
<evidence type="ECO:0000256" key="1">
    <source>
        <dbReference type="ARBA" id="ARBA00005466"/>
    </source>
</evidence>
<dbReference type="Pfam" id="PF04275">
    <property type="entry name" value="P-mevalo_kinase"/>
    <property type="match status" value="1"/>
</dbReference>
<keyword evidence="8" id="KW-1185">Reference proteome</keyword>
<dbReference type="InterPro" id="IPR000836">
    <property type="entry name" value="PRTase_dom"/>
</dbReference>
<dbReference type="CDD" id="cd06223">
    <property type="entry name" value="PRTases_typeI"/>
    <property type="match status" value="1"/>
</dbReference>
<evidence type="ECO:0000256" key="3">
    <source>
        <dbReference type="ARBA" id="ARBA00022827"/>
    </source>
</evidence>
<dbReference type="GO" id="GO:0004631">
    <property type="term" value="F:phosphomevalonate kinase activity"/>
    <property type="evidence" value="ECO:0007669"/>
    <property type="project" value="InterPro"/>
</dbReference>
<dbReference type="Pfam" id="PF00156">
    <property type="entry name" value="Pribosyltran"/>
    <property type="match status" value="1"/>
</dbReference>
<dbReference type="GO" id="GO:0016491">
    <property type="term" value="F:oxidoreductase activity"/>
    <property type="evidence" value="ECO:0007669"/>
    <property type="project" value="UniProtKB-KW"/>
</dbReference>
<dbReference type="InterPro" id="IPR029057">
    <property type="entry name" value="PRTase-like"/>
</dbReference>
<dbReference type="UniPathway" id="UPA00057">
    <property type="reaction ID" value="UER00099"/>
</dbReference>
<feature type="domain" description="FAD-binding PCMH-type" evidence="6">
    <location>
        <begin position="309"/>
        <end position="503"/>
    </location>
</feature>
<dbReference type="PANTHER" id="PTHR42973:SF25">
    <property type="entry name" value="PHOSPHOMEVALONATE KINASE"/>
    <property type="match status" value="1"/>
</dbReference>
<dbReference type="PROSITE" id="PS51387">
    <property type="entry name" value="FAD_PCMH"/>
    <property type="match status" value="1"/>
</dbReference>
<dbReference type="SUPFAM" id="SSF56176">
    <property type="entry name" value="FAD-binding/transporter-associated domain-like"/>
    <property type="match status" value="1"/>
</dbReference>
<evidence type="ECO:0000313" key="8">
    <source>
        <dbReference type="Proteomes" id="UP000624404"/>
    </source>
</evidence>
<reference evidence="7" key="1">
    <citation type="submission" date="2020-10" db="EMBL/GenBank/DDBJ databases">
        <authorList>
            <person name="Kusch S."/>
        </authorList>
    </citation>
    <scope>NUCLEOTIDE SEQUENCE</scope>
    <source>
        <strain evidence="7">SwB9</strain>
    </source>
</reference>
<dbReference type="InterPro" id="IPR016169">
    <property type="entry name" value="FAD-bd_PCMH_sub2"/>
</dbReference>
<keyword evidence="2" id="KW-0285">Flavoprotein</keyword>
<dbReference type="PANTHER" id="PTHR42973">
    <property type="entry name" value="BINDING OXIDOREDUCTASE, PUTATIVE (AFU_ORTHOLOGUE AFUA_1G17690)-RELATED"/>
    <property type="match status" value="1"/>
</dbReference>
<dbReference type="Proteomes" id="UP000624404">
    <property type="component" value="Unassembled WGS sequence"/>
</dbReference>
<dbReference type="Gene3D" id="3.40.50.150">
    <property type="entry name" value="Vaccinia Virus protein VP39"/>
    <property type="match status" value="1"/>
</dbReference>
<evidence type="ECO:0000256" key="4">
    <source>
        <dbReference type="ARBA" id="ARBA00023002"/>
    </source>
</evidence>
<dbReference type="AlphaFoldDB" id="A0A8H2VLN0"/>
<feature type="region of interest" description="Disordered" evidence="5">
    <location>
        <begin position="902"/>
        <end position="928"/>
    </location>
</feature>
<dbReference type="InterPro" id="IPR036318">
    <property type="entry name" value="FAD-bd_PCMH-like_sf"/>
</dbReference>
<name>A0A8H2VLN0_9HELO</name>